<protein>
    <submittedName>
        <fullName evidence="1">Uncharacterized protein</fullName>
    </submittedName>
</protein>
<dbReference type="KEGG" id="mtp:Mthe_0591"/>
<keyword evidence="2" id="KW-1185">Reference proteome</keyword>
<dbReference type="OrthoDB" id="148161at2157"/>
<name>A0B6Q8_METTP</name>
<dbReference type="AlphaFoldDB" id="A0B6Q8"/>
<reference evidence="1 2" key="1">
    <citation type="submission" date="2006-10" db="EMBL/GenBank/DDBJ databases">
        <title>Complete sequence of Methanosaeta thermophila PT.</title>
        <authorList>
            <consortium name="US DOE Joint Genome Institute"/>
            <person name="Copeland A."/>
            <person name="Lucas S."/>
            <person name="Lapidus A."/>
            <person name="Barry K."/>
            <person name="Detter J.C."/>
            <person name="Glavina del Rio T."/>
            <person name="Hammon N."/>
            <person name="Israni S."/>
            <person name="Pitluck S."/>
            <person name="Chain P."/>
            <person name="Malfatti S."/>
            <person name="Shin M."/>
            <person name="Vergez L."/>
            <person name="Schmutz J."/>
            <person name="Larimer F."/>
            <person name="Land M."/>
            <person name="Hauser L."/>
            <person name="Kyrpides N."/>
            <person name="Kim E."/>
            <person name="Smith K.S."/>
            <person name="Ingram-Smith C."/>
            <person name="Richardson P."/>
        </authorList>
    </citation>
    <scope>NUCLEOTIDE SEQUENCE [LARGE SCALE GENOMIC DNA]</scope>
    <source>
        <strain evidence="2">DSM 6194 / JCM 14653 / NBRC 101360 / PT</strain>
    </source>
</reference>
<organism evidence="1 2">
    <name type="scientific">Methanothrix thermoacetophila (strain DSM 6194 / JCM 14653 / NBRC 101360 / PT)</name>
    <name type="common">Methanosaeta thermophila</name>
    <dbReference type="NCBI Taxonomy" id="349307"/>
    <lineage>
        <taxon>Archaea</taxon>
        <taxon>Methanobacteriati</taxon>
        <taxon>Methanobacteriota</taxon>
        <taxon>Stenosarchaea group</taxon>
        <taxon>Methanomicrobia</taxon>
        <taxon>Methanotrichales</taxon>
        <taxon>Methanotrichaceae</taxon>
        <taxon>Methanothrix</taxon>
    </lineage>
</organism>
<proteinExistence type="predicted"/>
<accession>A0B6Q8</accession>
<dbReference type="HOGENOM" id="CLU_1168591_0_0_2"/>
<dbReference type="Proteomes" id="UP000000674">
    <property type="component" value="Chromosome"/>
</dbReference>
<dbReference type="GeneID" id="4462572"/>
<evidence type="ECO:0000313" key="1">
    <source>
        <dbReference type="EMBL" id="ABK14382.1"/>
    </source>
</evidence>
<gene>
    <name evidence="1" type="ordered locus">Mthe_0591</name>
</gene>
<evidence type="ECO:0000313" key="2">
    <source>
        <dbReference type="Proteomes" id="UP000000674"/>
    </source>
</evidence>
<dbReference type="EMBL" id="CP000477">
    <property type="protein sequence ID" value="ABK14382.1"/>
    <property type="molecule type" value="Genomic_DNA"/>
</dbReference>
<sequence>MSESVQKSKESGREADELMFIVRGLQSTNNSSAQIIDMLEILEGLAPFLDKAKVIELKCKNCDSYAPCFFPLEDDYDVIDTHAYCHKKGQPLHHLTFLSIAKCRDFSRKAQMELVDLAKRLMEELRYALRDRKIYDHNEFANYPIAFELSQDSDKVTIQLGHMSEDGTFVMGDAHVILVRRPDPRLGSKASRIGRALHDSDLVILVEASRSAMRHLGLKDAVDKIAASHGIPVIYDP</sequence>
<dbReference type="RefSeq" id="WP_011695779.1">
    <property type="nucleotide sequence ID" value="NC_008553.1"/>
</dbReference>